<feature type="compositionally biased region" description="Basic and acidic residues" evidence="1">
    <location>
        <begin position="55"/>
        <end position="97"/>
    </location>
</feature>
<dbReference type="RefSeq" id="XP_034011598.1">
    <property type="nucleotide sequence ID" value="XM_034156097.1"/>
</dbReference>
<protein>
    <submittedName>
        <fullName evidence="2">Uncharacterized protein</fullName>
    </submittedName>
</protein>
<sequence length="202" mass="23126">MAVTRSKKITFDEDGNSPDVAIVETKTVHEVESESDSDDEAPEEESVNTAKKQVMSKEQEQRQAASELKRKEKEKRKAIDLRNQEQKQLKRDVAPVKEDEEELPELLDDDILNAFNDESDEDEPSSVQNTHIRLDEVSEEELQRQAKLAKLEALKQSRGATIKRGPVYVAVNHRSRHKLAPKRDAVMASKDQWLNRKALNKK</sequence>
<proteinExistence type="predicted"/>
<dbReference type="InterPro" id="IPR013268">
    <property type="entry name" value="UTP16"/>
</dbReference>
<organism evidence="2 3">
    <name type="scientific">Diutina rugosa</name>
    <name type="common">Yeast</name>
    <name type="synonym">Candida rugosa</name>
    <dbReference type="NCBI Taxonomy" id="5481"/>
    <lineage>
        <taxon>Eukaryota</taxon>
        <taxon>Fungi</taxon>
        <taxon>Dikarya</taxon>
        <taxon>Ascomycota</taxon>
        <taxon>Saccharomycotina</taxon>
        <taxon>Pichiomycetes</taxon>
        <taxon>Debaryomycetaceae</taxon>
        <taxon>Diutina</taxon>
    </lineage>
</organism>
<dbReference type="GO" id="GO:0006364">
    <property type="term" value="P:rRNA processing"/>
    <property type="evidence" value="ECO:0007669"/>
    <property type="project" value="InterPro"/>
</dbReference>
<evidence type="ECO:0000256" key="1">
    <source>
        <dbReference type="SAM" id="MobiDB-lite"/>
    </source>
</evidence>
<dbReference type="VEuPathDB" id="FungiDB:DIURU_003345"/>
<accession>A0A642UPY9</accession>
<name>A0A642UPY9_DIURU</name>
<keyword evidence="3" id="KW-1185">Reference proteome</keyword>
<reference evidence="2 3" key="1">
    <citation type="submission" date="2019-07" db="EMBL/GenBank/DDBJ databases">
        <title>Genome assembly of two rare yeast pathogens: Diutina rugosa and Trichomonascus ciferrii.</title>
        <authorList>
            <person name="Mixao V."/>
            <person name="Saus E."/>
            <person name="Hansen A."/>
            <person name="Lass-Flor C."/>
            <person name="Gabaldon T."/>
        </authorList>
    </citation>
    <scope>NUCLEOTIDE SEQUENCE [LARGE SCALE GENOMIC DNA]</scope>
    <source>
        <strain evidence="2 3">CBS 613</strain>
    </source>
</reference>
<feature type="region of interest" description="Disordered" evidence="1">
    <location>
        <begin position="1"/>
        <end position="136"/>
    </location>
</feature>
<feature type="region of interest" description="Disordered" evidence="1">
    <location>
        <begin position="181"/>
        <end position="202"/>
    </location>
</feature>
<evidence type="ECO:0000313" key="3">
    <source>
        <dbReference type="Proteomes" id="UP000449547"/>
    </source>
</evidence>
<dbReference type="AlphaFoldDB" id="A0A642UPY9"/>
<feature type="compositionally biased region" description="Acidic residues" evidence="1">
    <location>
        <begin position="33"/>
        <end position="46"/>
    </location>
</feature>
<dbReference type="Pfam" id="PF08297">
    <property type="entry name" value="U3_snoRNA_assoc"/>
    <property type="match status" value="1"/>
</dbReference>
<dbReference type="EMBL" id="SWFT01000105">
    <property type="protein sequence ID" value="KAA8900975.1"/>
    <property type="molecule type" value="Genomic_DNA"/>
</dbReference>
<dbReference type="Proteomes" id="UP000449547">
    <property type="component" value="Unassembled WGS sequence"/>
</dbReference>
<feature type="compositionally biased region" description="Acidic residues" evidence="1">
    <location>
        <begin position="98"/>
        <end position="124"/>
    </location>
</feature>
<dbReference type="OrthoDB" id="4096107at2759"/>
<dbReference type="OMA" id="IRSKDRW"/>
<evidence type="ECO:0000313" key="2">
    <source>
        <dbReference type="EMBL" id="KAA8900975.1"/>
    </source>
</evidence>
<comment type="caution">
    <text evidence="2">The sequence shown here is derived from an EMBL/GenBank/DDBJ whole genome shotgun (WGS) entry which is preliminary data.</text>
</comment>
<dbReference type="GO" id="GO:0030515">
    <property type="term" value="F:snoRNA binding"/>
    <property type="evidence" value="ECO:0007669"/>
    <property type="project" value="InterPro"/>
</dbReference>
<gene>
    <name evidence="2" type="ORF">DIURU_003345</name>
</gene>
<dbReference type="GeneID" id="54781996"/>